<evidence type="ECO:0000313" key="4">
    <source>
        <dbReference type="Proteomes" id="UP001519460"/>
    </source>
</evidence>
<dbReference type="Gene3D" id="3.10.100.10">
    <property type="entry name" value="Mannose-Binding Protein A, subunit A"/>
    <property type="match status" value="1"/>
</dbReference>
<dbReference type="Proteomes" id="UP001519460">
    <property type="component" value="Unassembled WGS sequence"/>
</dbReference>
<organism evidence="3 4">
    <name type="scientific">Batillaria attramentaria</name>
    <dbReference type="NCBI Taxonomy" id="370345"/>
    <lineage>
        <taxon>Eukaryota</taxon>
        <taxon>Metazoa</taxon>
        <taxon>Spiralia</taxon>
        <taxon>Lophotrochozoa</taxon>
        <taxon>Mollusca</taxon>
        <taxon>Gastropoda</taxon>
        <taxon>Caenogastropoda</taxon>
        <taxon>Sorbeoconcha</taxon>
        <taxon>Cerithioidea</taxon>
        <taxon>Batillariidae</taxon>
        <taxon>Batillaria</taxon>
    </lineage>
</organism>
<keyword evidence="1" id="KW-1133">Transmembrane helix</keyword>
<evidence type="ECO:0000259" key="2">
    <source>
        <dbReference type="PROSITE" id="PS50041"/>
    </source>
</evidence>
<keyword evidence="4" id="KW-1185">Reference proteome</keyword>
<keyword evidence="1" id="KW-0472">Membrane</keyword>
<dbReference type="InterPro" id="IPR016187">
    <property type="entry name" value="CTDL_fold"/>
</dbReference>
<dbReference type="PROSITE" id="PS50041">
    <property type="entry name" value="C_TYPE_LECTIN_2"/>
    <property type="match status" value="1"/>
</dbReference>
<dbReference type="EMBL" id="JACVVK020000037">
    <property type="protein sequence ID" value="KAK7500388.1"/>
    <property type="molecule type" value="Genomic_DNA"/>
</dbReference>
<dbReference type="InterPro" id="IPR016186">
    <property type="entry name" value="C-type_lectin-like/link_sf"/>
</dbReference>
<dbReference type="Pfam" id="PF00059">
    <property type="entry name" value="Lectin_C"/>
    <property type="match status" value="1"/>
</dbReference>
<dbReference type="CDD" id="cd00037">
    <property type="entry name" value="CLECT"/>
    <property type="match status" value="1"/>
</dbReference>
<dbReference type="InterPro" id="IPR001304">
    <property type="entry name" value="C-type_lectin-like"/>
</dbReference>
<evidence type="ECO:0000256" key="1">
    <source>
        <dbReference type="SAM" id="Phobius"/>
    </source>
</evidence>
<reference evidence="3 4" key="1">
    <citation type="journal article" date="2023" name="Sci. Data">
        <title>Genome assembly of the Korean intertidal mud-creeper Batillaria attramentaria.</title>
        <authorList>
            <person name="Patra A.K."/>
            <person name="Ho P.T."/>
            <person name="Jun S."/>
            <person name="Lee S.J."/>
            <person name="Kim Y."/>
            <person name="Won Y.J."/>
        </authorList>
    </citation>
    <scope>NUCLEOTIDE SEQUENCE [LARGE SCALE GENOMIC DNA]</scope>
    <source>
        <strain evidence="3">Wonlab-2016</strain>
    </source>
</reference>
<proteinExistence type="predicted"/>
<evidence type="ECO:0000313" key="3">
    <source>
        <dbReference type="EMBL" id="KAK7500388.1"/>
    </source>
</evidence>
<dbReference type="AlphaFoldDB" id="A0ABD0LN08"/>
<accession>A0ABD0LN08</accession>
<sequence>MSVSSAIDFCSNQGADFGLAVLDTNTAFNGLVQQLSHDLDSGKHFWVGASRDHHNGVYVWSDKTTVRNEYWHKEAPHGYTCVKLTAYGGMHKLADVTCWSTTVYALCGTVTSHTVSTMTEAVTTVSMSTIRNTQNLSEERTQATTNLSTTTVVSTSNTSTTTTSVSTLAANTESSTLQLSLLATSQSKTDAVNDPSYALPSSPTGLTSLDPVHHVTEVPVSSITVSPANKKHTLCSCRCMKVVPQSIPAQEFQKELEAMVKDLRLDSTNLSSRTRKLTSAPDPRPVSMATAALAVAMVTFVLATFICLDLHRLVVWWKERKIRRPFIQTAFDQK</sequence>
<name>A0ABD0LN08_9CAEN</name>
<keyword evidence="1" id="KW-0812">Transmembrane</keyword>
<comment type="caution">
    <text evidence="3">The sequence shown here is derived from an EMBL/GenBank/DDBJ whole genome shotgun (WGS) entry which is preliminary data.</text>
</comment>
<dbReference type="SUPFAM" id="SSF56436">
    <property type="entry name" value="C-type lectin-like"/>
    <property type="match status" value="1"/>
</dbReference>
<gene>
    <name evidence="3" type="ORF">BaRGS_00008295</name>
</gene>
<protein>
    <recommendedName>
        <fullName evidence="2">C-type lectin domain-containing protein</fullName>
    </recommendedName>
</protein>
<feature type="transmembrane region" description="Helical" evidence="1">
    <location>
        <begin position="291"/>
        <end position="314"/>
    </location>
</feature>
<feature type="domain" description="C-type lectin" evidence="2">
    <location>
        <begin position="1"/>
        <end position="98"/>
    </location>
</feature>